<evidence type="ECO:0000256" key="2">
    <source>
        <dbReference type="SAM" id="MobiDB-lite"/>
    </source>
</evidence>
<dbReference type="AlphaFoldDB" id="A0A7S0ZIE2"/>
<gene>
    <name evidence="4" type="ORF">TOLI1172_LOCUS7221</name>
</gene>
<evidence type="ECO:0000313" key="4">
    <source>
        <dbReference type="EMBL" id="CAD8822825.1"/>
    </source>
</evidence>
<keyword evidence="1" id="KW-0175">Coiled coil</keyword>
<feature type="transmembrane region" description="Helical" evidence="3">
    <location>
        <begin position="42"/>
        <end position="61"/>
    </location>
</feature>
<organism evidence="4">
    <name type="scientific">Timspurckia oligopyrenoides</name>
    <dbReference type="NCBI Taxonomy" id="708627"/>
    <lineage>
        <taxon>Eukaryota</taxon>
        <taxon>Rhodophyta</taxon>
        <taxon>Bangiophyceae</taxon>
        <taxon>Porphyridiales</taxon>
        <taxon>Porphyridiaceae</taxon>
        <taxon>Timspurckia</taxon>
    </lineage>
</organism>
<evidence type="ECO:0000256" key="3">
    <source>
        <dbReference type="SAM" id="Phobius"/>
    </source>
</evidence>
<feature type="compositionally biased region" description="Basic and acidic residues" evidence="2">
    <location>
        <begin position="11"/>
        <end position="20"/>
    </location>
</feature>
<dbReference type="EMBL" id="HBFP01010063">
    <property type="protein sequence ID" value="CAD8822825.1"/>
    <property type="molecule type" value="Transcribed_RNA"/>
</dbReference>
<feature type="region of interest" description="Disordered" evidence="2">
    <location>
        <begin position="1"/>
        <end position="20"/>
    </location>
</feature>
<reference evidence="4" key="1">
    <citation type="submission" date="2021-01" db="EMBL/GenBank/DDBJ databases">
        <authorList>
            <person name="Corre E."/>
            <person name="Pelletier E."/>
            <person name="Niang G."/>
            <person name="Scheremetjew M."/>
            <person name="Finn R."/>
            <person name="Kale V."/>
            <person name="Holt S."/>
            <person name="Cochrane G."/>
            <person name="Meng A."/>
            <person name="Brown T."/>
            <person name="Cohen L."/>
        </authorList>
    </citation>
    <scope>NUCLEOTIDE SEQUENCE</scope>
    <source>
        <strain evidence="4">CCMP3278</strain>
    </source>
</reference>
<evidence type="ECO:0000256" key="1">
    <source>
        <dbReference type="SAM" id="Coils"/>
    </source>
</evidence>
<keyword evidence="3" id="KW-0812">Transmembrane</keyword>
<name>A0A7S0ZIE2_9RHOD</name>
<sequence>MDLPVSYVAPHSDRPRPRGEIPRWISQRSRTIRELQRQGYDVPFLLLLSTLFLTALFLIALQHKDVELTFEQLTDFEKRTYTHYSNTPASLNSTTPTLIYVIDRPIHSESLFKSLAVEEWAIVSKEIQYVTILYESVMKMSGDAWVNAGRHGLRNTSAPNLSIVLFECGCFVSNLLFMNVGTRFNGNECVVLPGFVIPDEYVVFRSRVEMGMEGMECEEEVRNIVESVKLDEYADLIESARVEYEEFRKKLIEEVREVQDKIA</sequence>
<proteinExistence type="predicted"/>
<protein>
    <submittedName>
        <fullName evidence="4">Uncharacterized protein</fullName>
    </submittedName>
</protein>
<feature type="coiled-coil region" evidence="1">
    <location>
        <begin position="230"/>
        <end position="261"/>
    </location>
</feature>
<keyword evidence="3" id="KW-0472">Membrane</keyword>
<accession>A0A7S0ZIE2</accession>
<keyword evidence="3" id="KW-1133">Transmembrane helix</keyword>